<dbReference type="Proteomes" id="UP000008068">
    <property type="component" value="Unassembled WGS sequence"/>
</dbReference>
<protein>
    <submittedName>
        <fullName evidence="1">Uncharacterized protein</fullName>
    </submittedName>
</protein>
<keyword evidence="2" id="KW-1185">Reference proteome</keyword>
<evidence type="ECO:0000313" key="1">
    <source>
        <dbReference type="EMBL" id="EGT33725.1"/>
    </source>
</evidence>
<gene>
    <name evidence="1" type="ORF">CAEBREN_32123</name>
</gene>
<dbReference type="EMBL" id="GL379798">
    <property type="protein sequence ID" value="EGT33725.1"/>
    <property type="molecule type" value="Genomic_DNA"/>
</dbReference>
<proteinExistence type="predicted"/>
<reference evidence="2" key="1">
    <citation type="submission" date="2011-07" db="EMBL/GenBank/DDBJ databases">
        <authorList>
            <consortium name="Caenorhabditis brenneri Sequencing and Analysis Consortium"/>
            <person name="Wilson R.K."/>
        </authorList>
    </citation>
    <scope>NUCLEOTIDE SEQUENCE [LARGE SCALE GENOMIC DNA]</scope>
    <source>
        <strain evidence="2">PB2801</strain>
    </source>
</reference>
<name>G0MK24_CAEBE</name>
<accession>G0MK24</accession>
<organism evidence="2">
    <name type="scientific">Caenorhabditis brenneri</name>
    <name type="common">Nematode worm</name>
    <dbReference type="NCBI Taxonomy" id="135651"/>
    <lineage>
        <taxon>Eukaryota</taxon>
        <taxon>Metazoa</taxon>
        <taxon>Ecdysozoa</taxon>
        <taxon>Nematoda</taxon>
        <taxon>Chromadorea</taxon>
        <taxon>Rhabditida</taxon>
        <taxon>Rhabditina</taxon>
        <taxon>Rhabditomorpha</taxon>
        <taxon>Rhabditoidea</taxon>
        <taxon>Rhabditidae</taxon>
        <taxon>Peloderinae</taxon>
        <taxon>Caenorhabditis</taxon>
    </lineage>
</organism>
<sequence length="11" mass="1316">MVRVCRVVPKE</sequence>
<evidence type="ECO:0000313" key="2">
    <source>
        <dbReference type="Proteomes" id="UP000008068"/>
    </source>
</evidence>
<dbReference type="InParanoid" id="G0MK24"/>